<dbReference type="Pfam" id="PF07715">
    <property type="entry name" value="Plug"/>
    <property type="match status" value="1"/>
</dbReference>
<sequence length="1062" mass="115922">MKKKNKKQPSAGSLSKLLTGVFFMVVMLICSGVAFSQDKTVRGRITTTTGTPIPGVSIQVSETNLGATTNENGEFSINAVKGNVLVVSSVGYTNRQITVGDDVTINIQLSSAVQDMGEVVVVGYGTQRKRDVTGAVVSVSEKALREVPVANLQQALIGRAAGLEIQAIGNQPGAGGQIRIRGNRSISGSNEPLFVVDGIPYDGSLNDINPDDIASVDILKDASATAIYGSRGANGVILVTTKKGRNGETRLSYNGYYGIGSPLYKYPLFNASEYQSLRNLSTWTAGYMPEELVGITEGRNTNWQDLMYENAQRTDHNLSVSGGRDGNTFMLGGGYYKETTLMPGEDYTRYTLRAAIDTRVGKHIKLGVSTQNTVSIAKGSQFVSGSAMFRTLALSPLMPAYNPDGSIYLLPNGNVDDNNTDGRYNPLLLKDGPQTWVDRVRRLRTFNTVYAEIEFFKGLRYRANVGLNYAQENSGQFRSADRLPANPSFFRPAQGNIARVGNGETWGYTIENLLFYDKTVGDHKFNFTALYSIQEAQSFNSFVQKDSITEDFVQFYNLAQSTPVNSSNTALGGGESKTSLISYMARLNYSFKDRYLLTATFRRDGSSRLAPGNKWFDYPALSAGWVISDESFFSNVKAVNTLKLRVGWGKTSNQAIDPYQSKGLVNNSNGLPAGNTGGNVIRYNYGPTVVTGYNVITLPNPNLSWEFTTTTNIGLDFGLLKNRITGTFEYYNSRTKDILYAVNLPVTSGVAGGFVTNIGEMENKGMEFTVSSVNIESKSGFNWSTDLNLFFNNNKLLKLSNNVSEDIGSQLFVGHSMTAIYDYVNQGVWQLDEAAAAAAVGAMPGQIKLLDFGGANGRPDGMISSTNDRRIIGDMDADLQGGITNRFSYKGFDLSSVITARFGGTLVSQIHQPLSSYITFLDGRRNSVKVDYWTPTNPSNWFPMPQTNVATVTDGSRTLGYYDASYIRIRSINLGYTFNRNFVKRLNAQSLRVYFTVDNVALLYSPYWEKTGIDPQATASGDRGVGGSTSNIRTNERGNGALVVGLGTPPRRTFTFGLNLSL</sequence>
<dbReference type="Pfam" id="PF13715">
    <property type="entry name" value="CarbopepD_reg_2"/>
    <property type="match status" value="1"/>
</dbReference>
<evidence type="ECO:0000256" key="7">
    <source>
        <dbReference type="ARBA" id="ARBA00023237"/>
    </source>
</evidence>
<evidence type="ECO:0000313" key="13">
    <source>
        <dbReference type="Proteomes" id="UP001165367"/>
    </source>
</evidence>
<evidence type="ECO:0000256" key="4">
    <source>
        <dbReference type="ARBA" id="ARBA00022692"/>
    </source>
</evidence>
<keyword evidence="3 8" id="KW-1134">Transmembrane beta strand</keyword>
<keyword evidence="13" id="KW-1185">Reference proteome</keyword>
<keyword evidence="2 8" id="KW-0813">Transport</keyword>
<dbReference type="Gene3D" id="2.60.40.1120">
    <property type="entry name" value="Carboxypeptidase-like, regulatory domain"/>
    <property type="match status" value="1"/>
</dbReference>
<keyword evidence="5 9" id="KW-0798">TonB box</keyword>
<dbReference type="Gene3D" id="2.40.170.20">
    <property type="entry name" value="TonB-dependent receptor, beta-barrel domain"/>
    <property type="match status" value="1"/>
</dbReference>
<evidence type="ECO:0000313" key="12">
    <source>
        <dbReference type="EMBL" id="MCG2614292.1"/>
    </source>
</evidence>
<evidence type="ECO:0000256" key="9">
    <source>
        <dbReference type="RuleBase" id="RU003357"/>
    </source>
</evidence>
<evidence type="ECO:0000256" key="1">
    <source>
        <dbReference type="ARBA" id="ARBA00004571"/>
    </source>
</evidence>
<dbReference type="SUPFAM" id="SSF56935">
    <property type="entry name" value="Porins"/>
    <property type="match status" value="1"/>
</dbReference>
<organism evidence="12 13">
    <name type="scientific">Terrimonas ginsenosidimutans</name>
    <dbReference type="NCBI Taxonomy" id="2908004"/>
    <lineage>
        <taxon>Bacteria</taxon>
        <taxon>Pseudomonadati</taxon>
        <taxon>Bacteroidota</taxon>
        <taxon>Chitinophagia</taxon>
        <taxon>Chitinophagales</taxon>
        <taxon>Chitinophagaceae</taxon>
        <taxon>Terrimonas</taxon>
    </lineage>
</organism>
<proteinExistence type="inferred from homology"/>
<feature type="domain" description="TonB-dependent receptor-like beta-barrel" evidence="10">
    <location>
        <begin position="413"/>
        <end position="792"/>
    </location>
</feature>
<keyword evidence="7 8" id="KW-0998">Cell outer membrane</keyword>
<feature type="domain" description="TonB-dependent receptor plug" evidence="11">
    <location>
        <begin position="129"/>
        <end position="236"/>
    </location>
</feature>
<dbReference type="SUPFAM" id="SSF49464">
    <property type="entry name" value="Carboxypeptidase regulatory domain-like"/>
    <property type="match status" value="1"/>
</dbReference>
<evidence type="ECO:0000256" key="2">
    <source>
        <dbReference type="ARBA" id="ARBA00022448"/>
    </source>
</evidence>
<keyword evidence="12" id="KW-0675">Receptor</keyword>
<dbReference type="Pfam" id="PF00593">
    <property type="entry name" value="TonB_dep_Rec_b-barrel"/>
    <property type="match status" value="1"/>
</dbReference>
<evidence type="ECO:0000259" key="11">
    <source>
        <dbReference type="Pfam" id="PF07715"/>
    </source>
</evidence>
<accession>A0ABS9KPQ0</accession>
<keyword evidence="4 8" id="KW-0812">Transmembrane</keyword>
<comment type="caution">
    <text evidence="12">The sequence shown here is derived from an EMBL/GenBank/DDBJ whole genome shotgun (WGS) entry which is preliminary data.</text>
</comment>
<dbReference type="InterPro" id="IPR012910">
    <property type="entry name" value="Plug_dom"/>
</dbReference>
<reference evidence="12" key="1">
    <citation type="submission" date="2022-01" db="EMBL/GenBank/DDBJ databases">
        <authorList>
            <person name="Jo J.-H."/>
            <person name="Im W.-T."/>
        </authorList>
    </citation>
    <scope>NUCLEOTIDE SEQUENCE</scope>
    <source>
        <strain evidence="12">NA20</strain>
    </source>
</reference>
<evidence type="ECO:0000256" key="8">
    <source>
        <dbReference type="PROSITE-ProRule" id="PRU01360"/>
    </source>
</evidence>
<dbReference type="Gene3D" id="2.170.130.10">
    <property type="entry name" value="TonB-dependent receptor, plug domain"/>
    <property type="match status" value="1"/>
</dbReference>
<keyword evidence="6 8" id="KW-0472">Membrane</keyword>
<comment type="similarity">
    <text evidence="8 9">Belongs to the TonB-dependent receptor family.</text>
</comment>
<dbReference type="InterPro" id="IPR000531">
    <property type="entry name" value="Beta-barrel_TonB"/>
</dbReference>
<dbReference type="RefSeq" id="WP_237870577.1">
    <property type="nucleotide sequence ID" value="NZ_JAKLTR010000004.1"/>
</dbReference>
<dbReference type="NCBIfam" id="TIGR04056">
    <property type="entry name" value="OMP_RagA_SusC"/>
    <property type="match status" value="1"/>
</dbReference>
<name>A0ABS9KPQ0_9BACT</name>
<dbReference type="InterPro" id="IPR037066">
    <property type="entry name" value="Plug_dom_sf"/>
</dbReference>
<dbReference type="PROSITE" id="PS52016">
    <property type="entry name" value="TONB_DEPENDENT_REC_3"/>
    <property type="match status" value="1"/>
</dbReference>
<dbReference type="InterPro" id="IPR023997">
    <property type="entry name" value="TonB-dep_OMP_SusC/RagA_CS"/>
</dbReference>
<evidence type="ECO:0000256" key="3">
    <source>
        <dbReference type="ARBA" id="ARBA00022452"/>
    </source>
</evidence>
<gene>
    <name evidence="12" type="ORF">LZZ85_08360</name>
</gene>
<dbReference type="InterPro" id="IPR036942">
    <property type="entry name" value="Beta-barrel_TonB_sf"/>
</dbReference>
<dbReference type="NCBIfam" id="TIGR04057">
    <property type="entry name" value="SusC_RagA_signa"/>
    <property type="match status" value="1"/>
</dbReference>
<evidence type="ECO:0000256" key="5">
    <source>
        <dbReference type="ARBA" id="ARBA00023077"/>
    </source>
</evidence>
<dbReference type="EMBL" id="JAKLTR010000004">
    <property type="protein sequence ID" value="MCG2614292.1"/>
    <property type="molecule type" value="Genomic_DNA"/>
</dbReference>
<dbReference type="InterPro" id="IPR008969">
    <property type="entry name" value="CarboxyPept-like_regulatory"/>
</dbReference>
<evidence type="ECO:0000259" key="10">
    <source>
        <dbReference type="Pfam" id="PF00593"/>
    </source>
</evidence>
<dbReference type="InterPro" id="IPR039426">
    <property type="entry name" value="TonB-dep_rcpt-like"/>
</dbReference>
<dbReference type="InterPro" id="IPR023996">
    <property type="entry name" value="TonB-dep_OMP_SusC/RagA"/>
</dbReference>
<evidence type="ECO:0000256" key="6">
    <source>
        <dbReference type="ARBA" id="ARBA00023136"/>
    </source>
</evidence>
<protein>
    <submittedName>
        <fullName evidence="12">TonB-dependent receptor</fullName>
    </submittedName>
</protein>
<comment type="subcellular location">
    <subcellularLocation>
        <location evidence="1 8">Cell outer membrane</location>
        <topology evidence="1 8">Multi-pass membrane protein</topology>
    </subcellularLocation>
</comment>
<dbReference type="Proteomes" id="UP001165367">
    <property type="component" value="Unassembled WGS sequence"/>
</dbReference>